<dbReference type="AlphaFoldDB" id="A0A813EY69"/>
<evidence type="ECO:0000313" key="2">
    <source>
        <dbReference type="EMBL" id="CAE8606938.1"/>
    </source>
</evidence>
<dbReference type="EMBL" id="CAJNNV010020088">
    <property type="protein sequence ID" value="CAE8606938.1"/>
    <property type="molecule type" value="Genomic_DNA"/>
</dbReference>
<organism evidence="2 3">
    <name type="scientific">Polarella glacialis</name>
    <name type="common">Dinoflagellate</name>
    <dbReference type="NCBI Taxonomy" id="89957"/>
    <lineage>
        <taxon>Eukaryota</taxon>
        <taxon>Sar</taxon>
        <taxon>Alveolata</taxon>
        <taxon>Dinophyceae</taxon>
        <taxon>Suessiales</taxon>
        <taxon>Suessiaceae</taxon>
        <taxon>Polarella</taxon>
    </lineage>
</organism>
<evidence type="ECO:0000256" key="1">
    <source>
        <dbReference type="SAM" id="MobiDB-lite"/>
    </source>
</evidence>
<feature type="region of interest" description="Disordered" evidence="1">
    <location>
        <begin position="1"/>
        <end position="22"/>
    </location>
</feature>
<feature type="compositionally biased region" description="Polar residues" evidence="1">
    <location>
        <begin position="1"/>
        <end position="10"/>
    </location>
</feature>
<accession>A0A813EY69</accession>
<name>A0A813EY69_POLGL</name>
<dbReference type="Proteomes" id="UP000654075">
    <property type="component" value="Unassembled WGS sequence"/>
</dbReference>
<keyword evidence="3" id="KW-1185">Reference proteome</keyword>
<reference evidence="2" key="1">
    <citation type="submission" date="2021-02" db="EMBL/GenBank/DDBJ databases">
        <authorList>
            <person name="Dougan E. K."/>
            <person name="Rhodes N."/>
            <person name="Thang M."/>
            <person name="Chan C."/>
        </authorList>
    </citation>
    <scope>NUCLEOTIDE SEQUENCE</scope>
</reference>
<evidence type="ECO:0000313" key="3">
    <source>
        <dbReference type="Proteomes" id="UP000654075"/>
    </source>
</evidence>
<feature type="non-terminal residue" evidence="2">
    <location>
        <position position="99"/>
    </location>
</feature>
<protein>
    <submittedName>
        <fullName evidence="2">Uncharacterized protein</fullName>
    </submittedName>
</protein>
<feature type="non-terminal residue" evidence="2">
    <location>
        <position position="1"/>
    </location>
</feature>
<proteinExistence type="predicted"/>
<gene>
    <name evidence="2" type="ORF">PGLA1383_LOCUS24889</name>
</gene>
<dbReference type="OrthoDB" id="412323at2759"/>
<comment type="caution">
    <text evidence="2">The sequence shown here is derived from an EMBL/GenBank/DDBJ whole genome shotgun (WGS) entry which is preliminary data.</text>
</comment>
<sequence>DWSRTWQQEGDGSGKEDQLRSPFLDTEFEEARKEGLIPDSETTRNLGGSWSALTEAGEATNLNLVHLKGVDATDVEDLTRAEMQGREETIHAMTALRAK</sequence>